<comment type="catalytic activity">
    <reaction evidence="5">
        <text>3-O-(N-acetyl-beta-D-glucosaminyl)-L-threonyl-[protein] + H2O = L-threonyl-[protein] + N-acetyl-D-glucosamine</text>
        <dbReference type="Rhea" id="RHEA:48892"/>
        <dbReference type="Rhea" id="RHEA-COMP:11060"/>
        <dbReference type="Rhea" id="RHEA-COMP:12252"/>
        <dbReference type="ChEBI" id="CHEBI:15377"/>
        <dbReference type="ChEBI" id="CHEBI:30013"/>
        <dbReference type="ChEBI" id="CHEBI:90840"/>
        <dbReference type="ChEBI" id="CHEBI:506227"/>
        <dbReference type="EC" id="3.2.1.169"/>
    </reaction>
</comment>
<evidence type="ECO:0000313" key="10">
    <source>
        <dbReference type="EMBL" id="TRY79824.1"/>
    </source>
</evidence>
<dbReference type="SUPFAM" id="SSF55729">
    <property type="entry name" value="Acyl-CoA N-acyltransferases (Nat)"/>
    <property type="match status" value="1"/>
</dbReference>
<feature type="region of interest" description="Disordered" evidence="8">
    <location>
        <begin position="420"/>
        <end position="445"/>
    </location>
</feature>
<evidence type="ECO:0000256" key="6">
    <source>
        <dbReference type="ARBA" id="ARBA00066938"/>
    </source>
</evidence>
<dbReference type="OMA" id="ICTRTYL"/>
<feature type="compositionally biased region" description="Polar residues" evidence="8">
    <location>
        <begin position="8"/>
        <end position="34"/>
    </location>
</feature>
<protein>
    <recommendedName>
        <fullName evidence="6">protein O-GlcNAcase</fullName>
        <ecNumber evidence="6">3.2.1.169</ecNumber>
    </recommendedName>
    <alternativeName>
        <fullName evidence="3">Beta-N-acetylhexosaminidase</fullName>
    </alternativeName>
    <alternativeName>
        <fullName evidence="7">Beta-hexosaminidase</fullName>
    </alternativeName>
</protein>
<dbReference type="Gene3D" id="3.20.20.80">
    <property type="entry name" value="Glycosidases"/>
    <property type="match status" value="1"/>
</dbReference>
<dbReference type="PANTHER" id="PTHR13170:SF16">
    <property type="entry name" value="PROTEIN O-GLCNACASE"/>
    <property type="match status" value="1"/>
</dbReference>
<dbReference type="InterPro" id="IPR051822">
    <property type="entry name" value="Glycosyl_Hydrolase_84"/>
</dbReference>
<name>A0A553PQ67_TIGCA</name>
<dbReference type="Pfam" id="PF07555">
    <property type="entry name" value="NAGidase"/>
    <property type="match status" value="1"/>
</dbReference>
<dbReference type="GO" id="GO:0009100">
    <property type="term" value="P:glycoprotein metabolic process"/>
    <property type="evidence" value="ECO:0007669"/>
    <property type="project" value="TreeGrafter"/>
</dbReference>
<feature type="region of interest" description="Disordered" evidence="8">
    <location>
        <begin position="1"/>
        <end position="34"/>
    </location>
</feature>
<keyword evidence="2" id="KW-0326">Glycosidase</keyword>
<evidence type="ECO:0000256" key="1">
    <source>
        <dbReference type="ARBA" id="ARBA00022801"/>
    </source>
</evidence>
<evidence type="ECO:0000256" key="4">
    <source>
        <dbReference type="ARBA" id="ARBA00050933"/>
    </source>
</evidence>
<evidence type="ECO:0000259" key="9">
    <source>
        <dbReference type="PROSITE" id="PS52009"/>
    </source>
</evidence>
<evidence type="ECO:0000256" key="7">
    <source>
        <dbReference type="ARBA" id="ARBA00076634"/>
    </source>
</evidence>
<dbReference type="EC" id="3.2.1.169" evidence="6"/>
<reference evidence="10 11" key="1">
    <citation type="journal article" date="2018" name="Nat. Ecol. Evol.">
        <title>Genomic signatures of mitonuclear coevolution across populations of Tigriopus californicus.</title>
        <authorList>
            <person name="Barreto F.S."/>
            <person name="Watson E.T."/>
            <person name="Lima T.G."/>
            <person name="Willett C.S."/>
            <person name="Edmands S."/>
            <person name="Li W."/>
            <person name="Burton R.S."/>
        </authorList>
    </citation>
    <scope>NUCLEOTIDE SEQUENCE [LARGE SCALE GENOMIC DNA]</scope>
    <source>
        <strain evidence="10 11">San Diego</strain>
    </source>
</reference>
<dbReference type="Gene3D" id="3.40.630.30">
    <property type="match status" value="1"/>
</dbReference>
<feature type="domain" description="GH84" evidence="9">
    <location>
        <begin position="43"/>
        <end position="318"/>
    </location>
</feature>
<evidence type="ECO:0000256" key="5">
    <source>
        <dbReference type="ARBA" id="ARBA00052136"/>
    </source>
</evidence>
<evidence type="ECO:0000256" key="3">
    <source>
        <dbReference type="ARBA" id="ARBA00030512"/>
    </source>
</evidence>
<evidence type="ECO:0000313" key="11">
    <source>
        <dbReference type="Proteomes" id="UP000318571"/>
    </source>
</evidence>
<keyword evidence="11" id="KW-1185">Reference proteome</keyword>
<dbReference type="Proteomes" id="UP000318571">
    <property type="component" value="Chromosome 6"/>
</dbReference>
<keyword evidence="1" id="KW-0378">Hydrolase</keyword>
<dbReference type="FunFam" id="3.20.20.80:FF:000009">
    <property type="entry name" value="O-GlcNAcase BT_4395"/>
    <property type="match status" value="1"/>
</dbReference>
<dbReference type="PANTHER" id="PTHR13170">
    <property type="entry name" value="O-GLCNACASE"/>
    <property type="match status" value="1"/>
</dbReference>
<evidence type="ECO:0000256" key="8">
    <source>
        <dbReference type="SAM" id="MobiDB-lite"/>
    </source>
</evidence>
<proteinExistence type="predicted"/>
<dbReference type="EMBL" id="VCGU01000002">
    <property type="protein sequence ID" value="TRY79824.1"/>
    <property type="molecule type" value="Genomic_DNA"/>
</dbReference>
<accession>A0A553PQ67</accession>
<dbReference type="InterPro" id="IPR017853">
    <property type="entry name" value="GH"/>
</dbReference>
<dbReference type="PROSITE" id="PS52009">
    <property type="entry name" value="GH84"/>
    <property type="match status" value="1"/>
</dbReference>
<dbReference type="GO" id="GO:0016231">
    <property type="term" value="F:beta-N-acetylglucosaminidase activity"/>
    <property type="evidence" value="ECO:0007669"/>
    <property type="project" value="TreeGrafter"/>
</dbReference>
<sequence>MKSEDCQGPSSTGFTPDSSGLSGSMKNGTAATNSARAPKKQKFCCGVVEGFYGRPWTTEQRKDLFQKMQKWGMNSYIYAPKDDCKHRAYWRELYTVEEAEHLQSLIELAAECNIDFYYAISPGLDVVYSSAKEVGTLKRKLEQVSQLGCRSFALLFDDIEPEMCKQDKEVFQSFAQAQVTITNDVFEHLGRPNFMFCPTQYCTARAVPSIRASEYLTTLGAKLAPEINIMWTGDKVISKVISFKCLEDINEVLQRDVVIWDNEHANDYDQKRVFLGPYSGRSPEIIQKLNGVMTNPNCEYGANFVGIHTLAQWAKCTIDGTQPHSSANEAISADIKLEIQDGEGGDIDPAPVPDNVYHPRNALINAIKEWMPEFDKQKTVWAPMSKPQVGLTAPTLIPTVNTCMSTTGTTSLVNALTQPQMSSAETGNPAEINGNPGNSTPQTLDVSSVPAPVLAAAAVMADATPAPSSSNSSLNSGSMLPPSANIVSSSLQPISVPVMNSLVSTNKVVVDHTLLGGESLSGASTPSSTQMMGPPIGVATKADSNAVDAAAAAASSSAEEDSPMTPTSLPPVTPTAIAVANTVPVPPNIIPGPTYMEPMEEDGGTAQSNAMECSKDVPMESVTNPSTPASSTMHVETDSSLHKAESTTMLCEDSPPGGTMSVGHQVPVLEDNVTHNPEVTTMLCDEVCTNIKDVPNPKLTRKDLLLLCHLFYLPCDHGAIGIDLLNDFFWLKRNANTMLPPGTLGAGTTEDRQEWEQRANKFKQNVQDIQTLFAKLCSVQNRELVYDLYMYLWDMCGVVQTLEGFVQWLSKGSCSPKSQNYVVGQQTWFSGIREAFLSGEHEPWMFRGGLVSDLQRLLPLDSGNDLYLYKFPDVPASLLYYVRPFQPKDEEAIYSLAANWYEESIEAPMGLCAADRELVGDKLVGAYLTLCPEYTFVAESSLTGQIVAYSLAAPDAKTFYTRYSMAWLPEMRIKYPLKKTNSDEDILSPIEIMARSFHGPGAEPVFPQCLADANPDPGQQPWGVAQVRLCPNVSDASMSKRLTMLMLACLRASGTIRMFVEVKVGDLKMREFFSNLGYHMVNIPSGENPDELMVMSRSF</sequence>
<comment type="caution">
    <text evidence="10">The sequence shown here is derived from an EMBL/GenBank/DDBJ whole genome shotgun (WGS) entry which is preliminary data.</text>
</comment>
<dbReference type="GO" id="GO:0102571">
    <property type="term" value="F:[protein]-3-O-(N-acetyl-D-glucosaminyl)-L-serine/L-threonine O-N-acetyl-alpha-D-glucosaminase activity"/>
    <property type="evidence" value="ECO:0007669"/>
    <property type="project" value="UniProtKB-EC"/>
</dbReference>
<gene>
    <name evidence="10" type="ORF">TCAL_10265</name>
</gene>
<evidence type="ECO:0000256" key="2">
    <source>
        <dbReference type="ARBA" id="ARBA00023295"/>
    </source>
</evidence>
<organism evidence="10 11">
    <name type="scientific">Tigriopus californicus</name>
    <name type="common">Marine copepod</name>
    <dbReference type="NCBI Taxonomy" id="6832"/>
    <lineage>
        <taxon>Eukaryota</taxon>
        <taxon>Metazoa</taxon>
        <taxon>Ecdysozoa</taxon>
        <taxon>Arthropoda</taxon>
        <taxon>Crustacea</taxon>
        <taxon>Multicrustacea</taxon>
        <taxon>Hexanauplia</taxon>
        <taxon>Copepoda</taxon>
        <taxon>Harpacticoida</taxon>
        <taxon>Harpacticidae</taxon>
        <taxon>Tigriopus</taxon>
    </lineage>
</organism>
<comment type="catalytic activity">
    <reaction evidence="4">
        <text>3-O-(N-acetyl-beta-D-glucosaminyl)-L-seryl-[protein] + H2O = N-acetyl-D-glucosamine + L-seryl-[protein]</text>
        <dbReference type="Rhea" id="RHEA:48876"/>
        <dbReference type="Rhea" id="RHEA-COMP:9863"/>
        <dbReference type="Rhea" id="RHEA-COMP:12251"/>
        <dbReference type="ChEBI" id="CHEBI:15377"/>
        <dbReference type="ChEBI" id="CHEBI:29999"/>
        <dbReference type="ChEBI" id="CHEBI:90838"/>
        <dbReference type="ChEBI" id="CHEBI:506227"/>
        <dbReference type="EC" id="3.2.1.169"/>
    </reaction>
</comment>
<dbReference type="Gene3D" id="1.20.58.240">
    <property type="entry name" value="STAT, domain 1"/>
    <property type="match status" value="1"/>
</dbReference>
<dbReference type="InterPro" id="IPR011496">
    <property type="entry name" value="O-GlcNAcase_cat"/>
</dbReference>
<dbReference type="OrthoDB" id="9975416at2759"/>
<dbReference type="InterPro" id="IPR016181">
    <property type="entry name" value="Acyl_CoA_acyltransferase"/>
</dbReference>
<feature type="compositionally biased region" description="Polar residues" evidence="8">
    <location>
        <begin position="435"/>
        <end position="445"/>
    </location>
</feature>
<dbReference type="STRING" id="6832.A0A553PQ67"/>
<dbReference type="AlphaFoldDB" id="A0A553PQ67"/>
<dbReference type="SUPFAM" id="SSF51445">
    <property type="entry name" value="(Trans)glycosidases"/>
    <property type="match status" value="1"/>
</dbReference>